<feature type="domain" description="HTH luxR-type" evidence="4">
    <location>
        <begin position="105"/>
        <end position="170"/>
    </location>
</feature>
<dbReference type="PANTHER" id="PTHR44688">
    <property type="entry name" value="DNA-BINDING TRANSCRIPTIONAL ACTIVATOR DEVR_DOSR"/>
    <property type="match status" value="1"/>
</dbReference>
<dbReference type="RefSeq" id="WP_258799923.1">
    <property type="nucleotide sequence ID" value="NZ_JANTHX010000008.1"/>
</dbReference>
<evidence type="ECO:0000256" key="2">
    <source>
        <dbReference type="ARBA" id="ARBA00023125"/>
    </source>
</evidence>
<dbReference type="CDD" id="cd06170">
    <property type="entry name" value="LuxR_C_like"/>
    <property type="match status" value="1"/>
</dbReference>
<evidence type="ECO:0000313" key="6">
    <source>
        <dbReference type="Proteomes" id="UP001205337"/>
    </source>
</evidence>
<comment type="caution">
    <text evidence="5">The sequence shown here is derived from an EMBL/GenBank/DDBJ whole genome shotgun (WGS) entry which is preliminary data.</text>
</comment>
<name>A0ABT1ZHT4_9MICO</name>
<evidence type="ECO:0000256" key="1">
    <source>
        <dbReference type="ARBA" id="ARBA00023015"/>
    </source>
</evidence>
<protein>
    <submittedName>
        <fullName evidence="5">LuxR C-terminal-related transcriptional regulator</fullName>
    </submittedName>
</protein>
<dbReference type="PROSITE" id="PS50043">
    <property type="entry name" value="HTH_LUXR_2"/>
    <property type="match status" value="1"/>
</dbReference>
<sequence length="176" mass="19407">MAPASLPAHGRAALYVASARLDDDPESAEQLYRLALDLVDARHYQWAEAHLGLAQVQLDRGQREAARRHARETFQYAVREGARPLAVQARSVAARVTSPDEILPPDERLALLSPSEHRIAEAAARGERNREIARSQFVTVKTVEFHLGNVYRKLGIRSRTELASILGVAAEIVAEG</sequence>
<evidence type="ECO:0000313" key="5">
    <source>
        <dbReference type="EMBL" id="MCS0500278.1"/>
    </source>
</evidence>
<gene>
    <name evidence="5" type="ORF">NUH29_12045</name>
</gene>
<keyword evidence="2" id="KW-0238">DNA-binding</keyword>
<dbReference type="PRINTS" id="PR00038">
    <property type="entry name" value="HTHLUXR"/>
</dbReference>
<proteinExistence type="predicted"/>
<dbReference type="PANTHER" id="PTHR44688:SF16">
    <property type="entry name" value="DNA-BINDING TRANSCRIPTIONAL ACTIVATOR DEVR_DOSR"/>
    <property type="match status" value="1"/>
</dbReference>
<evidence type="ECO:0000256" key="3">
    <source>
        <dbReference type="ARBA" id="ARBA00023163"/>
    </source>
</evidence>
<dbReference type="SMART" id="SM00421">
    <property type="entry name" value="HTH_LUXR"/>
    <property type="match status" value="1"/>
</dbReference>
<dbReference type="InterPro" id="IPR011990">
    <property type="entry name" value="TPR-like_helical_dom_sf"/>
</dbReference>
<keyword evidence="6" id="KW-1185">Reference proteome</keyword>
<organism evidence="5 6">
    <name type="scientific">Protaetiibacter mangrovi</name>
    <dbReference type="NCBI Taxonomy" id="2970926"/>
    <lineage>
        <taxon>Bacteria</taxon>
        <taxon>Bacillati</taxon>
        <taxon>Actinomycetota</taxon>
        <taxon>Actinomycetes</taxon>
        <taxon>Micrococcales</taxon>
        <taxon>Microbacteriaceae</taxon>
        <taxon>Protaetiibacter</taxon>
    </lineage>
</organism>
<dbReference type="Proteomes" id="UP001205337">
    <property type="component" value="Unassembled WGS sequence"/>
</dbReference>
<dbReference type="InterPro" id="IPR000792">
    <property type="entry name" value="Tscrpt_reg_LuxR_C"/>
</dbReference>
<keyword evidence="3" id="KW-0804">Transcription</keyword>
<dbReference type="EMBL" id="JANTHX010000008">
    <property type="protein sequence ID" value="MCS0500278.1"/>
    <property type="molecule type" value="Genomic_DNA"/>
</dbReference>
<dbReference type="SUPFAM" id="SSF46894">
    <property type="entry name" value="C-terminal effector domain of the bipartite response regulators"/>
    <property type="match status" value="1"/>
</dbReference>
<dbReference type="Gene3D" id="1.10.10.10">
    <property type="entry name" value="Winged helix-like DNA-binding domain superfamily/Winged helix DNA-binding domain"/>
    <property type="match status" value="1"/>
</dbReference>
<dbReference type="Pfam" id="PF00196">
    <property type="entry name" value="GerE"/>
    <property type="match status" value="1"/>
</dbReference>
<dbReference type="InterPro" id="IPR016032">
    <property type="entry name" value="Sig_transdc_resp-reg_C-effctor"/>
</dbReference>
<keyword evidence="1" id="KW-0805">Transcription regulation</keyword>
<dbReference type="InterPro" id="IPR036388">
    <property type="entry name" value="WH-like_DNA-bd_sf"/>
</dbReference>
<accession>A0ABT1ZHT4</accession>
<dbReference type="SUPFAM" id="SSF48452">
    <property type="entry name" value="TPR-like"/>
    <property type="match status" value="1"/>
</dbReference>
<reference evidence="5 6" key="1">
    <citation type="submission" date="2022-08" db="EMBL/GenBank/DDBJ databases">
        <authorList>
            <person name="Li F."/>
        </authorList>
    </citation>
    <scope>NUCLEOTIDE SEQUENCE [LARGE SCALE GENOMIC DNA]</scope>
    <source>
        <strain evidence="5 6">10F1B-8-1</strain>
    </source>
</reference>
<evidence type="ECO:0000259" key="4">
    <source>
        <dbReference type="PROSITE" id="PS50043"/>
    </source>
</evidence>